<feature type="transmembrane region" description="Helical" evidence="8">
    <location>
        <begin position="208"/>
        <end position="228"/>
    </location>
</feature>
<keyword evidence="6 8" id="KW-1133">Transmembrane helix</keyword>
<evidence type="ECO:0000313" key="9">
    <source>
        <dbReference type="EMBL" id="MSS16037.1"/>
    </source>
</evidence>
<keyword evidence="10" id="KW-1185">Reference proteome</keyword>
<reference evidence="9 10" key="1">
    <citation type="submission" date="2019-08" db="EMBL/GenBank/DDBJ databases">
        <title>In-depth cultivation of the pig gut microbiome towards novel bacterial diversity and tailored functional studies.</title>
        <authorList>
            <person name="Wylensek D."/>
            <person name="Hitch T.C.A."/>
            <person name="Clavel T."/>
        </authorList>
    </citation>
    <scope>NUCLEOTIDE SEQUENCE [LARGE SCALE GENOMIC DNA]</scope>
    <source>
        <strain evidence="9 10">Oil+RF-744-WCA-WT-11</strain>
    </source>
</reference>
<dbReference type="PANTHER" id="PTHR32196:SF21">
    <property type="entry name" value="ABC TRANSPORTER PERMEASE PROTEIN YPHD-RELATED"/>
    <property type="match status" value="1"/>
</dbReference>
<gene>
    <name evidence="9" type="ORF">FYJ35_13545</name>
</gene>
<evidence type="ECO:0000256" key="8">
    <source>
        <dbReference type="SAM" id="Phobius"/>
    </source>
</evidence>
<keyword evidence="4" id="KW-0997">Cell inner membrane</keyword>
<dbReference type="AlphaFoldDB" id="A0A6L5X8V3"/>
<feature type="transmembrane region" description="Helical" evidence="8">
    <location>
        <begin position="118"/>
        <end position="138"/>
    </location>
</feature>
<accession>A0A6L5X8V3</accession>
<evidence type="ECO:0000256" key="4">
    <source>
        <dbReference type="ARBA" id="ARBA00022519"/>
    </source>
</evidence>
<name>A0A6L5X8V3_9FIRM</name>
<feature type="transmembrane region" description="Helical" evidence="8">
    <location>
        <begin position="50"/>
        <end position="81"/>
    </location>
</feature>
<comment type="caution">
    <text evidence="9">The sequence shown here is derived from an EMBL/GenBank/DDBJ whole genome shotgun (WGS) entry which is preliminary data.</text>
</comment>
<dbReference type="CDD" id="cd06579">
    <property type="entry name" value="TM_PBP1_transp_AraH_like"/>
    <property type="match status" value="1"/>
</dbReference>
<dbReference type="Proteomes" id="UP000481852">
    <property type="component" value="Unassembled WGS sequence"/>
</dbReference>
<dbReference type="InterPro" id="IPR001851">
    <property type="entry name" value="ABC_transp_permease"/>
</dbReference>
<feature type="transmembrane region" description="Helical" evidence="8">
    <location>
        <begin position="264"/>
        <end position="283"/>
    </location>
</feature>
<sequence length="318" mass="33505">MSKQKFEIFWDKYGTLCILLVLFVGFTVGAPKYFPRPNNVIQIILQSTVYILLAFGEFFAILLAGIDLSVGSVACFAGIIVAELSLLNIPAPICVLAGLLAAALLGFCNGLIVDALDIHPFIVTLGTNTIFRGVSLVITGGNPVFNLPGWVKKMSSNVGFLPIPVILVIACTLLLYFFTKKTVAGRNLYALGGNKQAAWYSGINTNNYTVVAHILSSLFAGLGGIVMLSRIGAAEPTAGDGYETFAIAACVIGGESMFGGKGKITGAVLGGIIIGMITNGLTIMKVSSFWQKIVMGALIIGSVALEKVISNQANKQSK</sequence>
<evidence type="ECO:0000256" key="3">
    <source>
        <dbReference type="ARBA" id="ARBA00022475"/>
    </source>
</evidence>
<proteinExistence type="predicted"/>
<dbReference type="RefSeq" id="WP_154527466.1">
    <property type="nucleotide sequence ID" value="NZ_JAXEDB010000050.1"/>
</dbReference>
<keyword evidence="5 8" id="KW-0812">Transmembrane</keyword>
<feature type="transmembrane region" description="Helical" evidence="8">
    <location>
        <begin position="158"/>
        <end position="178"/>
    </location>
</feature>
<keyword evidence="3" id="KW-1003">Cell membrane</keyword>
<keyword evidence="2" id="KW-0813">Transport</keyword>
<feature type="transmembrane region" description="Helical" evidence="8">
    <location>
        <begin position="12"/>
        <end position="30"/>
    </location>
</feature>
<dbReference type="EMBL" id="VULZ01000020">
    <property type="protein sequence ID" value="MSS16037.1"/>
    <property type="molecule type" value="Genomic_DNA"/>
</dbReference>
<evidence type="ECO:0000313" key="10">
    <source>
        <dbReference type="Proteomes" id="UP000481852"/>
    </source>
</evidence>
<evidence type="ECO:0000256" key="1">
    <source>
        <dbReference type="ARBA" id="ARBA00004651"/>
    </source>
</evidence>
<organism evidence="9 10">
    <name type="scientific">Porcincola intestinalis</name>
    <dbReference type="NCBI Taxonomy" id="2606632"/>
    <lineage>
        <taxon>Bacteria</taxon>
        <taxon>Bacillati</taxon>
        <taxon>Bacillota</taxon>
        <taxon>Clostridia</taxon>
        <taxon>Lachnospirales</taxon>
        <taxon>Lachnospiraceae</taxon>
        <taxon>Porcincola</taxon>
    </lineage>
</organism>
<evidence type="ECO:0000256" key="2">
    <source>
        <dbReference type="ARBA" id="ARBA00022448"/>
    </source>
</evidence>
<dbReference type="PANTHER" id="PTHR32196">
    <property type="entry name" value="ABC TRANSPORTER PERMEASE PROTEIN YPHD-RELATED-RELATED"/>
    <property type="match status" value="1"/>
</dbReference>
<protein>
    <submittedName>
        <fullName evidence="9">Allose ABC transporter</fullName>
    </submittedName>
</protein>
<dbReference type="GO" id="GO:0022857">
    <property type="term" value="F:transmembrane transporter activity"/>
    <property type="evidence" value="ECO:0007669"/>
    <property type="project" value="InterPro"/>
</dbReference>
<dbReference type="GO" id="GO:0005886">
    <property type="term" value="C:plasma membrane"/>
    <property type="evidence" value="ECO:0007669"/>
    <property type="project" value="UniProtKB-SubCell"/>
</dbReference>
<evidence type="ECO:0000256" key="6">
    <source>
        <dbReference type="ARBA" id="ARBA00022989"/>
    </source>
</evidence>
<dbReference type="Pfam" id="PF02653">
    <property type="entry name" value="BPD_transp_2"/>
    <property type="match status" value="1"/>
</dbReference>
<evidence type="ECO:0000256" key="5">
    <source>
        <dbReference type="ARBA" id="ARBA00022692"/>
    </source>
</evidence>
<evidence type="ECO:0000256" key="7">
    <source>
        <dbReference type="ARBA" id="ARBA00023136"/>
    </source>
</evidence>
<comment type="subcellular location">
    <subcellularLocation>
        <location evidence="1">Cell membrane</location>
        <topology evidence="1">Multi-pass membrane protein</topology>
    </subcellularLocation>
</comment>
<feature type="transmembrane region" description="Helical" evidence="8">
    <location>
        <begin position="93"/>
        <end position="112"/>
    </location>
</feature>
<keyword evidence="7 8" id="KW-0472">Membrane</keyword>